<organism evidence="1">
    <name type="scientific">Anguilla anguilla</name>
    <name type="common">European freshwater eel</name>
    <name type="synonym">Muraena anguilla</name>
    <dbReference type="NCBI Taxonomy" id="7936"/>
    <lineage>
        <taxon>Eukaryota</taxon>
        <taxon>Metazoa</taxon>
        <taxon>Chordata</taxon>
        <taxon>Craniata</taxon>
        <taxon>Vertebrata</taxon>
        <taxon>Euteleostomi</taxon>
        <taxon>Actinopterygii</taxon>
        <taxon>Neopterygii</taxon>
        <taxon>Teleostei</taxon>
        <taxon>Anguilliformes</taxon>
        <taxon>Anguillidae</taxon>
        <taxon>Anguilla</taxon>
    </lineage>
</organism>
<protein>
    <submittedName>
        <fullName evidence="1">Uncharacterized protein</fullName>
    </submittedName>
</protein>
<reference evidence="1" key="2">
    <citation type="journal article" date="2015" name="Fish Shellfish Immunol.">
        <title>Early steps in the European eel (Anguilla anguilla)-Vibrio vulnificus interaction in the gills: Role of the RtxA13 toxin.</title>
        <authorList>
            <person name="Callol A."/>
            <person name="Pajuelo D."/>
            <person name="Ebbesson L."/>
            <person name="Teles M."/>
            <person name="MacKenzie S."/>
            <person name="Amaro C."/>
        </authorList>
    </citation>
    <scope>NUCLEOTIDE SEQUENCE</scope>
</reference>
<name>A0A0E9TLU6_ANGAN</name>
<dbReference type="EMBL" id="GBXM01053996">
    <property type="protein sequence ID" value="JAH54581.1"/>
    <property type="molecule type" value="Transcribed_RNA"/>
</dbReference>
<dbReference type="AlphaFoldDB" id="A0A0E9TLU6"/>
<sequence>MRFPKLTLLVNLVYPGRQSLSSI</sequence>
<evidence type="ECO:0000313" key="1">
    <source>
        <dbReference type="EMBL" id="JAH54581.1"/>
    </source>
</evidence>
<accession>A0A0E9TLU6</accession>
<proteinExistence type="predicted"/>
<reference evidence="1" key="1">
    <citation type="submission" date="2014-11" db="EMBL/GenBank/DDBJ databases">
        <authorList>
            <person name="Amaro Gonzalez C."/>
        </authorList>
    </citation>
    <scope>NUCLEOTIDE SEQUENCE</scope>
</reference>